<name>A0A125T2N6_HALHR</name>
<dbReference type="InterPro" id="IPR036465">
    <property type="entry name" value="vWFA_dom_sf"/>
</dbReference>
<dbReference type="RefSeq" id="WP_096409547.1">
    <property type="nucleotide sequence ID" value="NZ_AP017372.2"/>
</dbReference>
<dbReference type="AlphaFoldDB" id="A0A125T2N6"/>
<dbReference type="Pfam" id="PF06213">
    <property type="entry name" value="CobT"/>
    <property type="match status" value="1"/>
</dbReference>
<evidence type="ECO:0000256" key="1">
    <source>
        <dbReference type="SAM" id="MobiDB-lite"/>
    </source>
</evidence>
<evidence type="ECO:0000259" key="2">
    <source>
        <dbReference type="SMART" id="SM00327"/>
    </source>
</evidence>
<evidence type="ECO:0000313" key="4">
    <source>
        <dbReference type="Proteomes" id="UP000218890"/>
    </source>
</evidence>
<feature type="compositionally biased region" description="Low complexity" evidence="1">
    <location>
        <begin position="251"/>
        <end position="275"/>
    </location>
</feature>
<dbReference type="Proteomes" id="UP000218890">
    <property type="component" value="Chromosome"/>
</dbReference>
<dbReference type="SUPFAM" id="SSF53300">
    <property type="entry name" value="vWA-like"/>
    <property type="match status" value="1"/>
</dbReference>
<dbReference type="PANTHER" id="PTHR41248:SF1">
    <property type="entry name" value="NORD PROTEIN"/>
    <property type="match status" value="1"/>
</dbReference>
<dbReference type="Pfam" id="PF00092">
    <property type="entry name" value="VWA"/>
    <property type="match status" value="1"/>
</dbReference>
<dbReference type="InterPro" id="IPR006538">
    <property type="entry name" value="CobT"/>
</dbReference>
<feature type="compositionally biased region" description="Low complexity" evidence="1">
    <location>
        <begin position="288"/>
        <end position="319"/>
    </location>
</feature>
<feature type="region of interest" description="Disordered" evidence="1">
    <location>
        <begin position="209"/>
        <end position="320"/>
    </location>
</feature>
<protein>
    <recommendedName>
        <fullName evidence="2">VWFA domain-containing protein</fullName>
    </recommendedName>
</protein>
<sequence length="597" mass="63819">MRLSTLNDALPIVAAAYGRKFGVKVRVGGQNAFTDGQSINIPSLSEEVRSRTLAYGYLAHEAGHVRFTDFTQARHPQPLGKLLEGVIEDIRIEAAMITTYPGTRKTLDAVLEHLIEAGRMQPPSDQDPPGQVLGNAVLLIGRYHYRRQSALQMHSQQSEEVLSQVFGQQFVRQLHGLLAEIPGLTCTAETMALAQRIISLLESLLQGQSPEQANAADQPDNQPAGDHTADDQASGKDNSAQDDSYQEGQQASGEDCAGASADDGADAKASAATDADSGDEDHHKQSADSTSQQGSTSEQGSSSGPDSSLAAQAAQAALQADKDALPEDLFEAVGNILQSHSSDDTQLLPTAQSYQGDAELGKEALERVKVHSAHLNAQLQGLVQSQRLTRSRTARSGRRLSAKHLHRAGVADSRIFRASRAQPAPNTALHLLIDLSLSMQGGPDRLALDAAMSLALALESINGVSRAVSVFPGLRGQSSYVTQVLAHDDRVSTRTGAFVQKARGSTPMTGALWFAAADLLARSEPRKVVLVLTDGEPNDTDSTLSMISRAQSAQLEMIGIGIQHRVDHLFPQAIRIDQLSELKNSLFDVTGQLLLSH</sequence>
<dbReference type="EMBL" id="AP017372">
    <property type="protein sequence ID" value="BAU58135.1"/>
    <property type="molecule type" value="Genomic_DNA"/>
</dbReference>
<organism evidence="3 4">
    <name type="scientific">Halorhodospira halochloris</name>
    <name type="common">Ectothiorhodospira halochloris</name>
    <dbReference type="NCBI Taxonomy" id="1052"/>
    <lineage>
        <taxon>Bacteria</taxon>
        <taxon>Pseudomonadati</taxon>
        <taxon>Pseudomonadota</taxon>
        <taxon>Gammaproteobacteria</taxon>
        <taxon>Chromatiales</taxon>
        <taxon>Ectothiorhodospiraceae</taxon>
        <taxon>Halorhodospira</taxon>
    </lineage>
</organism>
<evidence type="ECO:0000313" key="3">
    <source>
        <dbReference type="EMBL" id="BAU58135.1"/>
    </source>
</evidence>
<dbReference type="InterPro" id="IPR051928">
    <property type="entry name" value="NorD/CobT"/>
</dbReference>
<feature type="compositionally biased region" description="Polar residues" evidence="1">
    <location>
        <begin position="235"/>
        <end position="250"/>
    </location>
</feature>
<dbReference type="OrthoDB" id="9758211at2"/>
<dbReference type="GO" id="GO:0009236">
    <property type="term" value="P:cobalamin biosynthetic process"/>
    <property type="evidence" value="ECO:0007669"/>
    <property type="project" value="InterPro"/>
</dbReference>
<reference evidence="3" key="1">
    <citation type="submission" date="2016-02" db="EMBL/GenBank/DDBJ databases">
        <title>Halorhodospira halochloris DSM-1059 complete genome, version 2.</title>
        <authorList>
            <person name="Tsukatani Y."/>
        </authorList>
    </citation>
    <scope>NUCLEOTIDE SEQUENCE</scope>
    <source>
        <strain evidence="3">DSM 1059</strain>
    </source>
</reference>
<gene>
    <name evidence="3" type="ORF">HH1059_14300</name>
</gene>
<accession>A0A125T2N6</accession>
<dbReference type="InterPro" id="IPR002035">
    <property type="entry name" value="VWF_A"/>
</dbReference>
<dbReference type="KEGG" id="hhk:HH1059_14300"/>
<keyword evidence="4" id="KW-1185">Reference proteome</keyword>
<feature type="domain" description="VWFA" evidence="2">
    <location>
        <begin position="426"/>
        <end position="595"/>
    </location>
</feature>
<dbReference type="Gene3D" id="3.40.50.410">
    <property type="entry name" value="von Willebrand factor, type A domain"/>
    <property type="match status" value="1"/>
</dbReference>
<proteinExistence type="predicted"/>
<dbReference type="SMART" id="SM00327">
    <property type="entry name" value="VWA"/>
    <property type="match status" value="1"/>
</dbReference>
<dbReference type="PANTHER" id="PTHR41248">
    <property type="entry name" value="NORD PROTEIN"/>
    <property type="match status" value="1"/>
</dbReference>